<sequence length="77" mass="8586">MKKSIIMFAMVLCGFTFAQESSDNPFIYDNGTTELKEEETFPANPGDVPIDDYVPALLVVALIFTFAYAKRKNVTAE</sequence>
<feature type="chain" id="PRO_5045063789" description="Signal peptidase" evidence="1">
    <location>
        <begin position="19"/>
        <end position="77"/>
    </location>
</feature>
<feature type="signal peptide" evidence="1">
    <location>
        <begin position="1"/>
        <end position="18"/>
    </location>
</feature>
<proteinExistence type="predicted"/>
<name>A0ABW2LYL1_9FLAO</name>
<dbReference type="Proteomes" id="UP001596550">
    <property type="component" value="Unassembled WGS sequence"/>
</dbReference>
<organism evidence="2 3">
    <name type="scientific">Chryseobacterium zhengzhouense</name>
    <dbReference type="NCBI Taxonomy" id="1636086"/>
    <lineage>
        <taxon>Bacteria</taxon>
        <taxon>Pseudomonadati</taxon>
        <taxon>Bacteroidota</taxon>
        <taxon>Flavobacteriia</taxon>
        <taxon>Flavobacteriales</taxon>
        <taxon>Weeksellaceae</taxon>
        <taxon>Chryseobacterium group</taxon>
        <taxon>Chryseobacterium</taxon>
    </lineage>
</organism>
<gene>
    <name evidence="2" type="ORF">ACFQO9_13285</name>
</gene>
<keyword evidence="1" id="KW-0732">Signal</keyword>
<dbReference type="RefSeq" id="WP_378179873.1">
    <property type="nucleotide sequence ID" value="NZ_JBHTCR010000006.1"/>
</dbReference>
<reference evidence="3" key="1">
    <citation type="journal article" date="2019" name="Int. J. Syst. Evol. Microbiol.">
        <title>The Global Catalogue of Microorganisms (GCM) 10K type strain sequencing project: providing services to taxonomists for standard genome sequencing and annotation.</title>
        <authorList>
            <consortium name="The Broad Institute Genomics Platform"/>
            <consortium name="The Broad Institute Genome Sequencing Center for Infectious Disease"/>
            <person name="Wu L."/>
            <person name="Ma J."/>
        </authorList>
    </citation>
    <scope>NUCLEOTIDE SEQUENCE [LARGE SCALE GENOMIC DNA]</scope>
    <source>
        <strain evidence="3">CCUG 54781</strain>
    </source>
</reference>
<protein>
    <recommendedName>
        <fullName evidence="4">Signal peptidase</fullName>
    </recommendedName>
</protein>
<evidence type="ECO:0000313" key="3">
    <source>
        <dbReference type="Proteomes" id="UP001596550"/>
    </source>
</evidence>
<keyword evidence="3" id="KW-1185">Reference proteome</keyword>
<dbReference type="EMBL" id="JBHTCR010000006">
    <property type="protein sequence ID" value="MFC7347692.1"/>
    <property type="molecule type" value="Genomic_DNA"/>
</dbReference>
<evidence type="ECO:0000256" key="1">
    <source>
        <dbReference type="SAM" id="SignalP"/>
    </source>
</evidence>
<evidence type="ECO:0008006" key="4">
    <source>
        <dbReference type="Google" id="ProtNLM"/>
    </source>
</evidence>
<evidence type="ECO:0000313" key="2">
    <source>
        <dbReference type="EMBL" id="MFC7347692.1"/>
    </source>
</evidence>
<comment type="caution">
    <text evidence="2">The sequence shown here is derived from an EMBL/GenBank/DDBJ whole genome shotgun (WGS) entry which is preliminary data.</text>
</comment>
<accession>A0ABW2LYL1</accession>